<keyword evidence="2" id="KW-1133">Transmembrane helix</keyword>
<feature type="transmembrane region" description="Helical" evidence="2">
    <location>
        <begin position="41"/>
        <end position="60"/>
    </location>
</feature>
<dbReference type="KEGG" id="fsy:FsymDg_1113"/>
<feature type="region of interest" description="Disordered" evidence="1">
    <location>
        <begin position="1"/>
        <end position="34"/>
    </location>
</feature>
<feature type="domain" description="SAF" evidence="3">
    <location>
        <begin position="66"/>
        <end position="131"/>
    </location>
</feature>
<proteinExistence type="predicted"/>
<dbReference type="Proteomes" id="UP000001549">
    <property type="component" value="Chromosome"/>
</dbReference>
<dbReference type="AlphaFoldDB" id="F8B2J9"/>
<evidence type="ECO:0000313" key="4">
    <source>
        <dbReference type="EMBL" id="AEH08613.1"/>
    </source>
</evidence>
<keyword evidence="2" id="KW-0812">Transmembrane</keyword>
<dbReference type="STRING" id="656024.FsymDg_1113"/>
<dbReference type="eggNOG" id="ENOG5033FCA">
    <property type="taxonomic scope" value="Bacteria"/>
</dbReference>
<dbReference type="SMART" id="SM00858">
    <property type="entry name" value="SAF"/>
    <property type="match status" value="1"/>
</dbReference>
<gene>
    <name evidence="4" type="ordered locus">FsymDg_1113</name>
</gene>
<dbReference type="EMBL" id="CP002801">
    <property type="protein sequence ID" value="AEH08613.1"/>
    <property type="molecule type" value="Genomic_DNA"/>
</dbReference>
<organism evidence="4 5">
    <name type="scientific">Candidatus Protofrankia datiscae</name>
    <dbReference type="NCBI Taxonomy" id="2716812"/>
    <lineage>
        <taxon>Bacteria</taxon>
        <taxon>Bacillati</taxon>
        <taxon>Actinomycetota</taxon>
        <taxon>Actinomycetes</taxon>
        <taxon>Frankiales</taxon>
        <taxon>Frankiaceae</taxon>
        <taxon>Protofrankia</taxon>
    </lineage>
</organism>
<dbReference type="Pfam" id="PF08666">
    <property type="entry name" value="SAF"/>
    <property type="match status" value="1"/>
</dbReference>
<dbReference type="InterPro" id="IPR013974">
    <property type="entry name" value="SAF"/>
</dbReference>
<dbReference type="CDD" id="cd11614">
    <property type="entry name" value="SAF_CpaB_FlgA_like"/>
    <property type="match status" value="1"/>
</dbReference>
<dbReference type="HOGENOM" id="CLU_1025849_0_0_11"/>
<evidence type="ECO:0000256" key="2">
    <source>
        <dbReference type="SAM" id="Phobius"/>
    </source>
</evidence>
<dbReference type="RefSeq" id="WP_013872591.1">
    <property type="nucleotide sequence ID" value="NC_015656.1"/>
</dbReference>
<keyword evidence="5" id="KW-1185">Reference proteome</keyword>
<evidence type="ECO:0000259" key="3">
    <source>
        <dbReference type="SMART" id="SM00858"/>
    </source>
</evidence>
<name>F8B2J9_9ACTN</name>
<protein>
    <submittedName>
        <fullName evidence="4">SAF domain protein</fullName>
    </submittedName>
</protein>
<feature type="compositionally biased region" description="Pro residues" evidence="1">
    <location>
        <begin position="15"/>
        <end position="27"/>
    </location>
</feature>
<evidence type="ECO:0000313" key="5">
    <source>
        <dbReference type="Proteomes" id="UP000001549"/>
    </source>
</evidence>
<keyword evidence="2" id="KW-0472">Membrane</keyword>
<sequence length="271" mass="27592">MTDLTSAAAVSEKPAAPPSRPTAPSPPARRLTPPRWRDSRLLVGVLLVLVSVVVGARLFATADRSQNWVVAAADLPAGHVVVAADLTTASAHLRSTTAARYFPGERRSELVGATLARPVSAGELFSGADFVLDDVRPTRLVSIVVKDGRAPALTPGDHVDIFVLQRSGPAGVGATGTGVGAPGAAQATGQVPVAQSGSAGTEVLVLHDVEFIARTTLAAGSYALTLRVPVELAINAVAASQSERVDVVKLERGSRGEVGGPGPSAVPGFGQ</sequence>
<accession>F8B2J9</accession>
<evidence type="ECO:0000256" key="1">
    <source>
        <dbReference type="SAM" id="MobiDB-lite"/>
    </source>
</evidence>
<reference evidence="4 5" key="1">
    <citation type="submission" date="2011-05" db="EMBL/GenBank/DDBJ databases">
        <title>Complete sequence of chromosome of Frankia symbiont of Datisca glomerata.</title>
        <authorList>
            <consortium name="US DOE Joint Genome Institute"/>
            <person name="Lucas S."/>
            <person name="Han J."/>
            <person name="Lapidus A."/>
            <person name="Cheng J.-F."/>
            <person name="Goodwin L."/>
            <person name="Pitluck S."/>
            <person name="Peters L."/>
            <person name="Mikhailova N."/>
            <person name="Chertkov O."/>
            <person name="Teshima H."/>
            <person name="Han C."/>
            <person name="Tapia R."/>
            <person name="Land M."/>
            <person name="Hauser L."/>
            <person name="Kyrpides N."/>
            <person name="Ivanova N."/>
            <person name="Pagani I."/>
            <person name="Berry A."/>
            <person name="Pawlowski K."/>
            <person name="Persson T."/>
            <person name="Vanden Heuvel B."/>
            <person name="Benson D."/>
            <person name="Woyke T."/>
        </authorList>
    </citation>
    <scope>NUCLEOTIDE SEQUENCE [LARGE SCALE GENOMIC DNA]</scope>
    <source>
        <strain evidence="5">4085684</strain>
    </source>
</reference>